<name>A0A246JUC8_9SPHN</name>
<dbReference type="PANTHER" id="PTHR13767">
    <property type="entry name" value="TRNA-PSEUDOURIDINE SYNTHASE"/>
    <property type="match status" value="1"/>
</dbReference>
<comment type="similarity">
    <text evidence="2 5">Belongs to the pseudouridine synthase TruB family. Type 1 subfamily.</text>
</comment>
<dbReference type="Proteomes" id="UP000197097">
    <property type="component" value="Unassembled WGS sequence"/>
</dbReference>
<evidence type="ECO:0000256" key="1">
    <source>
        <dbReference type="ARBA" id="ARBA00000385"/>
    </source>
</evidence>
<proteinExistence type="inferred from homology"/>
<organism evidence="9 10">
    <name type="scientific">Sphingopyxis witflariensis</name>
    <dbReference type="NCBI Taxonomy" id="173675"/>
    <lineage>
        <taxon>Bacteria</taxon>
        <taxon>Pseudomonadati</taxon>
        <taxon>Pseudomonadota</taxon>
        <taxon>Alphaproteobacteria</taxon>
        <taxon>Sphingomonadales</taxon>
        <taxon>Sphingomonadaceae</taxon>
        <taxon>Sphingopyxis</taxon>
    </lineage>
</organism>
<evidence type="ECO:0000256" key="4">
    <source>
        <dbReference type="ARBA" id="ARBA00023235"/>
    </source>
</evidence>
<dbReference type="NCBIfam" id="TIGR00431">
    <property type="entry name" value="TruB"/>
    <property type="match status" value="1"/>
</dbReference>
<keyword evidence="10" id="KW-1185">Reference proteome</keyword>
<accession>A0A246JUC8</accession>
<keyword evidence="3 5" id="KW-0819">tRNA processing</keyword>
<evidence type="ECO:0000313" key="9">
    <source>
        <dbReference type="EMBL" id="OWQ96657.1"/>
    </source>
</evidence>
<keyword evidence="4 5" id="KW-0413">Isomerase</keyword>
<dbReference type="PANTHER" id="PTHR13767:SF2">
    <property type="entry name" value="PSEUDOURIDYLATE SYNTHASE TRUB1"/>
    <property type="match status" value="1"/>
</dbReference>
<dbReference type="CDD" id="cd02573">
    <property type="entry name" value="PseudoU_synth_EcTruB"/>
    <property type="match status" value="1"/>
</dbReference>
<comment type="function">
    <text evidence="5">Responsible for synthesis of pseudouridine from uracil-55 in the psi GC loop of transfer RNAs.</text>
</comment>
<dbReference type="GO" id="GO:0031119">
    <property type="term" value="P:tRNA pseudouridine synthesis"/>
    <property type="evidence" value="ECO:0007669"/>
    <property type="project" value="UniProtKB-UniRule"/>
</dbReference>
<comment type="caution">
    <text evidence="9">The sequence shown here is derived from an EMBL/GenBank/DDBJ whole genome shotgun (WGS) entry which is preliminary data.</text>
</comment>
<feature type="region of interest" description="Disordered" evidence="6">
    <location>
        <begin position="161"/>
        <end position="188"/>
    </location>
</feature>
<dbReference type="GO" id="GO:1990481">
    <property type="term" value="P:mRNA pseudouridine synthesis"/>
    <property type="evidence" value="ECO:0007669"/>
    <property type="project" value="TreeGrafter"/>
</dbReference>
<dbReference type="RefSeq" id="WP_088472858.1">
    <property type="nucleotide sequence ID" value="NZ_NISJ01000005.1"/>
</dbReference>
<evidence type="ECO:0000256" key="3">
    <source>
        <dbReference type="ARBA" id="ARBA00022694"/>
    </source>
</evidence>
<dbReference type="InterPro" id="IPR020103">
    <property type="entry name" value="PsdUridine_synth_cat_dom_sf"/>
</dbReference>
<dbReference type="InterPro" id="IPR032819">
    <property type="entry name" value="TruB_C"/>
</dbReference>
<dbReference type="GO" id="GO:0160148">
    <property type="term" value="F:tRNA pseudouridine(55) synthase activity"/>
    <property type="evidence" value="ECO:0007669"/>
    <property type="project" value="UniProtKB-EC"/>
</dbReference>
<dbReference type="Pfam" id="PF16198">
    <property type="entry name" value="TruB_C_2"/>
    <property type="match status" value="1"/>
</dbReference>
<protein>
    <recommendedName>
        <fullName evidence="5">tRNA pseudouridine synthase B</fullName>
        <ecNumber evidence="5">5.4.99.25</ecNumber>
    </recommendedName>
    <alternativeName>
        <fullName evidence="5">tRNA pseudouridine(55) synthase</fullName>
        <shortName evidence="5">Psi55 synthase</shortName>
    </alternativeName>
    <alternativeName>
        <fullName evidence="5">tRNA pseudouridylate synthase</fullName>
    </alternativeName>
    <alternativeName>
        <fullName evidence="5">tRNA-uridine isomerase</fullName>
    </alternativeName>
</protein>
<evidence type="ECO:0000259" key="7">
    <source>
        <dbReference type="Pfam" id="PF01509"/>
    </source>
</evidence>
<evidence type="ECO:0000256" key="5">
    <source>
        <dbReference type="HAMAP-Rule" id="MF_01080"/>
    </source>
</evidence>
<dbReference type="EC" id="5.4.99.25" evidence="5"/>
<dbReference type="AlphaFoldDB" id="A0A246JUC8"/>
<evidence type="ECO:0000256" key="2">
    <source>
        <dbReference type="ARBA" id="ARBA00005642"/>
    </source>
</evidence>
<comment type="catalytic activity">
    <reaction evidence="1 5">
        <text>uridine(55) in tRNA = pseudouridine(55) in tRNA</text>
        <dbReference type="Rhea" id="RHEA:42532"/>
        <dbReference type="Rhea" id="RHEA-COMP:10101"/>
        <dbReference type="Rhea" id="RHEA-COMP:10102"/>
        <dbReference type="ChEBI" id="CHEBI:65314"/>
        <dbReference type="ChEBI" id="CHEBI:65315"/>
        <dbReference type="EC" id="5.4.99.25"/>
    </reaction>
</comment>
<dbReference type="Pfam" id="PF01509">
    <property type="entry name" value="TruB_N"/>
    <property type="match status" value="1"/>
</dbReference>
<evidence type="ECO:0000256" key="6">
    <source>
        <dbReference type="SAM" id="MobiDB-lite"/>
    </source>
</evidence>
<evidence type="ECO:0000313" key="10">
    <source>
        <dbReference type="Proteomes" id="UP000197097"/>
    </source>
</evidence>
<feature type="domain" description="Pseudouridine synthase II N-terminal" evidence="7">
    <location>
        <begin position="31"/>
        <end position="156"/>
    </location>
</feature>
<dbReference type="InterPro" id="IPR002501">
    <property type="entry name" value="PsdUridine_synth_N"/>
</dbReference>
<gene>
    <name evidence="5 9" type="primary">truB</name>
    <name evidence="9" type="ORF">CDQ91_11400</name>
</gene>
<feature type="compositionally biased region" description="Polar residues" evidence="6">
    <location>
        <begin position="163"/>
        <end position="182"/>
    </location>
</feature>
<dbReference type="SUPFAM" id="SSF55120">
    <property type="entry name" value="Pseudouridine synthase"/>
    <property type="match status" value="1"/>
</dbReference>
<evidence type="ECO:0000259" key="8">
    <source>
        <dbReference type="Pfam" id="PF16198"/>
    </source>
</evidence>
<dbReference type="GO" id="GO:0003723">
    <property type="term" value="F:RNA binding"/>
    <property type="evidence" value="ECO:0007669"/>
    <property type="project" value="InterPro"/>
</dbReference>
<dbReference type="OrthoDB" id="9802309at2"/>
<sequence>MNGWIILDKPLGLGSTQAVGAVKRVCREAGLGKVKVGHGGTLDPLASGVLPIALGEATKLCGRMLDASKTYDFTIKFGVQTDGLDAEGEAVATSEVRPTLAEVAAVLPRFTGPIEQVPPAFSAIKIDGQRAYDLARKGEVVEMKPRNVVIHTLSVCPELVEGPSSSSDVESKNGPSTSSGQAEQGGAGPLESITLTAHVSKGTYIRSLARDIAHAVGSVGHVTMLRRTRAGPFTLEQAISLDKLNAFGQGAAQSEFILPLEAGLVDIPALNLSPEAAGAIRQGRVWTGVATDDGLYWGRDSDMRPIALIEALAGTLKVVRGFNL</sequence>
<feature type="active site" description="Nucleophile" evidence="5">
    <location>
        <position position="43"/>
    </location>
</feature>
<dbReference type="HAMAP" id="MF_01080">
    <property type="entry name" value="TruB_bact"/>
    <property type="match status" value="1"/>
</dbReference>
<dbReference type="EMBL" id="NISJ01000005">
    <property type="protein sequence ID" value="OWQ96657.1"/>
    <property type="molecule type" value="Genomic_DNA"/>
</dbReference>
<feature type="domain" description="tRNA pseudouridylate synthase B C-terminal" evidence="8">
    <location>
        <begin position="206"/>
        <end position="264"/>
    </location>
</feature>
<reference evidence="9 10" key="1">
    <citation type="journal article" date="2002" name="Int. J. Syst. Evol. Microbiol.">
        <title>Sphingopyxis witflariensis sp. nov., isolated from activated sludge.</title>
        <authorList>
            <person name="Kampfer P."/>
            <person name="Witzenberger R."/>
            <person name="Denner E.B."/>
            <person name="Busse H.J."/>
            <person name="Neef A."/>
        </authorList>
    </citation>
    <scope>NUCLEOTIDE SEQUENCE [LARGE SCALE GENOMIC DNA]</scope>
    <source>
        <strain evidence="9 10">DSM 14551</strain>
    </source>
</reference>
<dbReference type="InterPro" id="IPR014780">
    <property type="entry name" value="tRNA_psdUridine_synth_TruB"/>
</dbReference>
<dbReference type="Gene3D" id="3.30.2350.10">
    <property type="entry name" value="Pseudouridine synthase"/>
    <property type="match status" value="1"/>
</dbReference>